<dbReference type="EMBL" id="JAKVIN010000011">
    <property type="protein sequence ID" value="MCJ8151822.1"/>
    <property type="molecule type" value="Genomic_DNA"/>
</dbReference>
<proteinExistence type="predicted"/>
<dbReference type="Proteomes" id="UP001201844">
    <property type="component" value="Unassembled WGS sequence"/>
</dbReference>
<keyword evidence="1" id="KW-0614">Plasmid</keyword>
<reference evidence="1 2" key="1">
    <citation type="submission" date="2022-02" db="EMBL/GenBank/DDBJ databases">
        <title>Shinella B3.7 sp. nov., isolated from Sediment (Zhairuo Island).</title>
        <authorList>
            <person name="Chen G."/>
        </authorList>
    </citation>
    <scope>NUCLEOTIDE SEQUENCE [LARGE SCALE GENOMIC DNA]</scope>
    <source>
        <strain evidence="1 2">B3.7</strain>
        <plasmid evidence="1">unnamed</plasmid>
    </source>
</reference>
<sequence>MATRSMTRPQHVSVAARLAPAYDFLSTIPYIANDKSALTFSRTKEFTGFTLDELAHLSAKAYLPRKLVLDTAKETVALFMERWEAEKAALPMRQDVVETMDKHLVTLPIVTGKA</sequence>
<evidence type="ECO:0000313" key="2">
    <source>
        <dbReference type="Proteomes" id="UP001201844"/>
    </source>
</evidence>
<accession>A0ABT0CT91</accession>
<comment type="caution">
    <text evidence="1">The sequence shown here is derived from an EMBL/GenBank/DDBJ whole genome shotgun (WGS) entry which is preliminary data.</text>
</comment>
<keyword evidence="2" id="KW-1185">Reference proteome</keyword>
<geneLocation type="plasmid" evidence="1">
    <name>unnamed</name>
</geneLocation>
<organism evidence="1 2">
    <name type="scientific">Shinella sedimenti</name>
    <dbReference type="NCBI Taxonomy" id="2919913"/>
    <lineage>
        <taxon>Bacteria</taxon>
        <taxon>Pseudomonadati</taxon>
        <taxon>Pseudomonadota</taxon>
        <taxon>Alphaproteobacteria</taxon>
        <taxon>Hyphomicrobiales</taxon>
        <taxon>Rhizobiaceae</taxon>
        <taxon>Shinella</taxon>
    </lineage>
</organism>
<dbReference type="RefSeq" id="WP_241605359.1">
    <property type="nucleotide sequence ID" value="NZ_JAKVIN010000011.1"/>
</dbReference>
<protein>
    <submittedName>
        <fullName evidence="1">HipA domain-containing protein</fullName>
    </submittedName>
</protein>
<gene>
    <name evidence="1" type="ORF">MKI86_22025</name>
</gene>
<evidence type="ECO:0000313" key="1">
    <source>
        <dbReference type="EMBL" id="MCJ8151822.1"/>
    </source>
</evidence>
<name>A0ABT0CT91_9HYPH</name>